<evidence type="ECO:0000259" key="2">
    <source>
        <dbReference type="SMART" id="SM01111"/>
    </source>
</evidence>
<dbReference type="SUPFAM" id="SSF51322">
    <property type="entry name" value="Cyanovirin-N"/>
    <property type="match status" value="1"/>
</dbReference>
<dbReference type="InterPro" id="IPR011058">
    <property type="entry name" value="Cyanovirin-N"/>
</dbReference>
<dbReference type="AlphaFoldDB" id="A0A2T3A8M0"/>
<organism evidence="3 4">
    <name type="scientific">Coniella lustricola</name>
    <dbReference type="NCBI Taxonomy" id="2025994"/>
    <lineage>
        <taxon>Eukaryota</taxon>
        <taxon>Fungi</taxon>
        <taxon>Dikarya</taxon>
        <taxon>Ascomycota</taxon>
        <taxon>Pezizomycotina</taxon>
        <taxon>Sordariomycetes</taxon>
        <taxon>Sordariomycetidae</taxon>
        <taxon>Diaporthales</taxon>
        <taxon>Schizoparmaceae</taxon>
        <taxon>Coniella</taxon>
    </lineage>
</organism>
<evidence type="ECO:0000313" key="4">
    <source>
        <dbReference type="Proteomes" id="UP000241462"/>
    </source>
</evidence>
<keyword evidence="4" id="KW-1185">Reference proteome</keyword>
<dbReference type="Pfam" id="PF08881">
    <property type="entry name" value="CVNH"/>
    <property type="match status" value="1"/>
</dbReference>
<dbReference type="EMBL" id="KZ678437">
    <property type="protein sequence ID" value="PSR85784.1"/>
    <property type="molecule type" value="Genomic_DNA"/>
</dbReference>
<evidence type="ECO:0000256" key="1">
    <source>
        <dbReference type="SAM" id="SignalP"/>
    </source>
</evidence>
<feature type="signal peptide" evidence="1">
    <location>
        <begin position="1"/>
        <end position="21"/>
    </location>
</feature>
<name>A0A2T3A8M0_9PEZI</name>
<protein>
    <recommendedName>
        <fullName evidence="2">Cyanovirin-N domain-containing protein</fullName>
    </recommendedName>
</protein>
<accession>A0A2T3A8M0</accession>
<dbReference type="InterPro" id="IPR036673">
    <property type="entry name" value="Cyanovirin-N_sf"/>
</dbReference>
<dbReference type="STRING" id="2025994.A0A2T3A8M0"/>
<keyword evidence="1" id="KW-0732">Signal</keyword>
<reference evidence="3 4" key="1">
    <citation type="journal article" date="2018" name="Mycol. Prog.">
        <title>Coniella lustricola, a new species from submerged detritus.</title>
        <authorList>
            <person name="Raudabaugh D.B."/>
            <person name="Iturriaga T."/>
            <person name="Carver A."/>
            <person name="Mondo S."/>
            <person name="Pangilinan J."/>
            <person name="Lipzen A."/>
            <person name="He G."/>
            <person name="Amirebrahimi M."/>
            <person name="Grigoriev I.V."/>
            <person name="Miller A.N."/>
        </authorList>
    </citation>
    <scope>NUCLEOTIDE SEQUENCE [LARGE SCALE GENOMIC DNA]</scope>
    <source>
        <strain evidence="3 4">B22-T-1</strain>
    </source>
</reference>
<proteinExistence type="predicted"/>
<evidence type="ECO:0000313" key="3">
    <source>
        <dbReference type="EMBL" id="PSR85784.1"/>
    </source>
</evidence>
<dbReference type="SMART" id="SM01111">
    <property type="entry name" value="CVNH"/>
    <property type="match status" value="1"/>
</dbReference>
<feature type="domain" description="Cyanovirin-N" evidence="2">
    <location>
        <begin position="33"/>
        <end position="130"/>
    </location>
</feature>
<dbReference type="Gene3D" id="2.30.60.10">
    <property type="entry name" value="Cyanovirin-N"/>
    <property type="match status" value="1"/>
</dbReference>
<feature type="chain" id="PRO_5015747085" description="Cyanovirin-N domain-containing protein" evidence="1">
    <location>
        <begin position="22"/>
        <end position="275"/>
    </location>
</feature>
<gene>
    <name evidence="3" type="ORF">BD289DRAFT_249639</name>
</gene>
<sequence>MQIPPRILAFSLAIGFSLVEAAPFPARRDTPGKFAALCSSVAFSNGWLVATCPDNSGVSVTSSVWLSSLIALDDDSLEWQVGGDFYASCVNGAASTISNSTLLSQCAVGESYISIDLSEHISVYDGFLLSDLAGTPSGPTVQSSSITVPSAANHFAYQIYFYNALMTRYCENYGTEDAGFGVEMAGAGPQTCYSFASSEWQTNNGWYLEPPPFVSVVDYLNYGWQVSAYTTGDCDGEPVATFGYGSAYNEVGCLELDGPVAGFKVEPMWNAFWLS</sequence>
<dbReference type="OrthoDB" id="4672515at2759"/>
<dbReference type="InParanoid" id="A0A2T3A8M0"/>
<dbReference type="Proteomes" id="UP000241462">
    <property type="component" value="Unassembled WGS sequence"/>
</dbReference>